<comment type="similarity">
    <text evidence="1">Belongs to the UDP-glycosyltransferase family.</text>
</comment>
<accession>A0AAG5DCK5</accession>
<evidence type="ECO:0000256" key="3">
    <source>
        <dbReference type="ARBA" id="ARBA00022679"/>
    </source>
</evidence>
<keyword evidence="2" id="KW-0328">Glycosyltransferase</keyword>
<dbReference type="PANTHER" id="PTHR48043">
    <property type="entry name" value="EG:EG0003.4 PROTEIN-RELATED"/>
    <property type="match status" value="1"/>
</dbReference>
<dbReference type="InterPro" id="IPR002213">
    <property type="entry name" value="UDP_glucos_trans"/>
</dbReference>
<dbReference type="GO" id="GO:0008194">
    <property type="term" value="F:UDP-glycosyltransferase activity"/>
    <property type="evidence" value="ECO:0007669"/>
    <property type="project" value="InterPro"/>
</dbReference>
<keyword evidence="5" id="KW-1185">Reference proteome</keyword>
<dbReference type="AlphaFoldDB" id="A0AAG5DCK5"/>
<dbReference type="EnsemblMetazoa" id="ENSAATROPT009427">
    <property type="protein sequence ID" value="ENSAATROPP008525"/>
    <property type="gene ID" value="ENSAATROPG007681"/>
</dbReference>
<dbReference type="SUPFAM" id="SSF53756">
    <property type="entry name" value="UDP-Glycosyltransferase/glycogen phosphorylase"/>
    <property type="match status" value="1"/>
</dbReference>
<reference evidence="5" key="1">
    <citation type="submission" date="2021-09" db="EMBL/GenBank/DDBJ databases">
        <authorList>
            <consortium name="Infravec"/>
            <person name="Campbell I L."/>
            <person name="Maslen G."/>
            <person name="Yates A."/>
        </authorList>
    </citation>
    <scope>NUCLEOTIDE SEQUENCE [LARGE SCALE GENOMIC DNA]</scope>
    <source>
        <strain evidence="5">Infravec2 EBRE</strain>
    </source>
</reference>
<evidence type="ECO:0000313" key="4">
    <source>
        <dbReference type="EnsemblMetazoa" id="ENSAATROPP008529"/>
    </source>
</evidence>
<dbReference type="Pfam" id="PF00201">
    <property type="entry name" value="UDPGT"/>
    <property type="match status" value="1"/>
</dbReference>
<dbReference type="PANTHER" id="PTHR48043:SF159">
    <property type="entry name" value="EG:EG0003.4 PROTEIN-RELATED"/>
    <property type="match status" value="1"/>
</dbReference>
<proteinExistence type="inferred from homology"/>
<reference evidence="4" key="2">
    <citation type="submission" date="2024-04" db="UniProtKB">
        <authorList>
            <consortium name="EnsemblMetazoa"/>
        </authorList>
    </citation>
    <scope>IDENTIFICATION</scope>
    <source>
        <strain evidence="4">EBRO</strain>
    </source>
</reference>
<dbReference type="InterPro" id="IPR050271">
    <property type="entry name" value="UDP-glycosyltransferase"/>
</dbReference>
<keyword evidence="3" id="KW-0808">Transferase</keyword>
<protein>
    <submittedName>
        <fullName evidence="4">Uncharacterized protein</fullName>
    </submittedName>
</protein>
<dbReference type="Proteomes" id="UP000075880">
    <property type="component" value="Unassembled WGS sequence"/>
</dbReference>
<sequence>MGLEDPKLQAIKNEHFGLVINVCFVADLVLGLGPHFNALTVVLFSAGLSKLTADFVGNTRAISTVLHLMIGGRGMKAFGDRLKNFLFSGVENVISTTALYAQASYYERFFPPDHYPKYSVVRMNVSLVLLNTHFSQSMPRLYLPNVIEVGGPKAKIKAKPDQLPKDIHEWLDGVGVVYFCLGSNLKSNGLPG</sequence>
<evidence type="ECO:0000256" key="2">
    <source>
        <dbReference type="ARBA" id="ARBA00022676"/>
    </source>
</evidence>
<evidence type="ECO:0000256" key="1">
    <source>
        <dbReference type="ARBA" id="ARBA00009995"/>
    </source>
</evidence>
<evidence type="ECO:0000313" key="5">
    <source>
        <dbReference type="Proteomes" id="UP000075880"/>
    </source>
</evidence>
<organism evidence="4 5">
    <name type="scientific">Anopheles atroparvus</name>
    <name type="common">European mosquito</name>
    <dbReference type="NCBI Taxonomy" id="41427"/>
    <lineage>
        <taxon>Eukaryota</taxon>
        <taxon>Metazoa</taxon>
        <taxon>Ecdysozoa</taxon>
        <taxon>Arthropoda</taxon>
        <taxon>Hexapoda</taxon>
        <taxon>Insecta</taxon>
        <taxon>Pterygota</taxon>
        <taxon>Neoptera</taxon>
        <taxon>Endopterygota</taxon>
        <taxon>Diptera</taxon>
        <taxon>Nematocera</taxon>
        <taxon>Culicoidea</taxon>
        <taxon>Culicidae</taxon>
        <taxon>Anophelinae</taxon>
        <taxon>Anopheles</taxon>
    </lineage>
</organism>
<dbReference type="EnsemblMetazoa" id="ENSAATROPT009431">
    <property type="protein sequence ID" value="ENSAATROPP008529"/>
    <property type="gene ID" value="ENSAATROPG007681"/>
</dbReference>
<name>A0AAG5DCK5_ANOAO</name>